<evidence type="ECO:0000313" key="7">
    <source>
        <dbReference type="Proteomes" id="UP000176244"/>
    </source>
</evidence>
<dbReference type="InterPro" id="IPR012318">
    <property type="entry name" value="HTH_CRP"/>
</dbReference>
<evidence type="ECO:0000256" key="3">
    <source>
        <dbReference type="ARBA" id="ARBA00023163"/>
    </source>
</evidence>
<organism evidence="6 7">
    <name type="scientific">Acetobacterium wieringae</name>
    <dbReference type="NCBI Taxonomy" id="52694"/>
    <lineage>
        <taxon>Bacteria</taxon>
        <taxon>Bacillati</taxon>
        <taxon>Bacillota</taxon>
        <taxon>Clostridia</taxon>
        <taxon>Eubacteriales</taxon>
        <taxon>Eubacteriaceae</taxon>
        <taxon>Acetobacterium</taxon>
    </lineage>
</organism>
<dbReference type="InterPro" id="IPR000595">
    <property type="entry name" value="cNMP-bd_dom"/>
</dbReference>
<dbReference type="AlphaFoldDB" id="A0A1F2PIL1"/>
<dbReference type="GO" id="GO:0003677">
    <property type="term" value="F:DNA binding"/>
    <property type="evidence" value="ECO:0007669"/>
    <property type="project" value="UniProtKB-KW"/>
</dbReference>
<feature type="domain" description="Cyclic nucleotide-binding" evidence="4">
    <location>
        <begin position="38"/>
        <end position="128"/>
    </location>
</feature>
<dbReference type="GO" id="GO:0006355">
    <property type="term" value="P:regulation of DNA-templated transcription"/>
    <property type="evidence" value="ECO:0007669"/>
    <property type="project" value="InterPro"/>
</dbReference>
<dbReference type="InterPro" id="IPR014710">
    <property type="entry name" value="RmlC-like_jellyroll"/>
</dbReference>
<evidence type="ECO:0000259" key="5">
    <source>
        <dbReference type="PROSITE" id="PS51063"/>
    </source>
</evidence>
<dbReference type="Pfam" id="PF13545">
    <property type="entry name" value="HTH_Crp_2"/>
    <property type="match status" value="1"/>
</dbReference>
<protein>
    <submittedName>
        <fullName evidence="6">cAMP-activated global transcriptional regulator CRP</fullName>
    </submittedName>
</protein>
<keyword evidence="2" id="KW-0238">DNA-binding</keyword>
<dbReference type="InterPro" id="IPR018490">
    <property type="entry name" value="cNMP-bd_dom_sf"/>
</dbReference>
<evidence type="ECO:0000313" key="6">
    <source>
        <dbReference type="EMBL" id="OFV70556.1"/>
    </source>
</evidence>
<dbReference type="SMART" id="SM00419">
    <property type="entry name" value="HTH_CRP"/>
    <property type="match status" value="1"/>
</dbReference>
<dbReference type="InterPro" id="IPR036390">
    <property type="entry name" value="WH_DNA-bd_sf"/>
</dbReference>
<dbReference type="PROSITE" id="PS51063">
    <property type="entry name" value="HTH_CRP_2"/>
    <property type="match status" value="1"/>
</dbReference>
<dbReference type="Pfam" id="PF00027">
    <property type="entry name" value="cNMP_binding"/>
    <property type="match status" value="1"/>
</dbReference>
<gene>
    <name evidence="6" type="primary">crp_1</name>
    <name evidence="6" type="ORF">ACWI_20350</name>
</gene>
<reference evidence="6 7" key="1">
    <citation type="submission" date="2015-09" db="EMBL/GenBank/DDBJ databases">
        <title>Genome sequence of Acetobacterium wieringae DSM 1911.</title>
        <authorList>
            <person name="Poehlein A."/>
            <person name="Bengelsdorf F.R."/>
            <person name="Schiel-Bengelsdorf B."/>
            <person name="Duerre P."/>
            <person name="Daniel R."/>
        </authorList>
    </citation>
    <scope>NUCLEOTIDE SEQUENCE [LARGE SCALE GENOMIC DNA]</scope>
    <source>
        <strain evidence="6 7">DSM 1911</strain>
    </source>
</reference>
<evidence type="ECO:0000256" key="1">
    <source>
        <dbReference type="ARBA" id="ARBA00023015"/>
    </source>
</evidence>
<feature type="domain" description="HTH crp-type" evidence="5">
    <location>
        <begin position="142"/>
        <end position="210"/>
    </location>
</feature>
<dbReference type="RefSeq" id="WP_070371334.1">
    <property type="nucleotide sequence ID" value="NZ_LKEU01000030.1"/>
</dbReference>
<dbReference type="SUPFAM" id="SSF51206">
    <property type="entry name" value="cAMP-binding domain-like"/>
    <property type="match status" value="1"/>
</dbReference>
<dbReference type="PROSITE" id="PS50042">
    <property type="entry name" value="CNMP_BINDING_3"/>
    <property type="match status" value="1"/>
</dbReference>
<name>A0A1F2PIL1_9FIRM</name>
<evidence type="ECO:0000259" key="4">
    <source>
        <dbReference type="PROSITE" id="PS50042"/>
    </source>
</evidence>
<dbReference type="OrthoDB" id="2960984at2"/>
<dbReference type="CDD" id="cd00038">
    <property type="entry name" value="CAP_ED"/>
    <property type="match status" value="1"/>
</dbReference>
<accession>A0A1F2PIL1</accession>
<dbReference type="SUPFAM" id="SSF46785">
    <property type="entry name" value="Winged helix' DNA-binding domain"/>
    <property type="match status" value="1"/>
</dbReference>
<sequence length="220" mass="25666">MELQYYFADDFSAFEDYFAGIKKTVRRYLKNEPVNGFGEPLDEMYYITSGTMSGSFIHESGNVKTSSFYGKGYLAPLYFPGEIEMMRSFAFTAVTDLEVFVFNRVGFERYVNSNPDLNMAMYRAYIKLVSLNGQELANQLFSTGMEKICNFFYIYLKNTNDHDQRIPFSQQAIAEFVGLNRANVAKYLKILREEQIIDTRRNQIFIINMEKLRQFCSQTI</sequence>
<proteinExistence type="predicted"/>
<evidence type="ECO:0000256" key="2">
    <source>
        <dbReference type="ARBA" id="ARBA00023125"/>
    </source>
</evidence>
<dbReference type="Proteomes" id="UP000176244">
    <property type="component" value="Unassembled WGS sequence"/>
</dbReference>
<dbReference type="EMBL" id="LKEU01000030">
    <property type="protein sequence ID" value="OFV70556.1"/>
    <property type="molecule type" value="Genomic_DNA"/>
</dbReference>
<comment type="caution">
    <text evidence="6">The sequence shown here is derived from an EMBL/GenBank/DDBJ whole genome shotgun (WGS) entry which is preliminary data.</text>
</comment>
<keyword evidence="3" id="KW-0804">Transcription</keyword>
<keyword evidence="1" id="KW-0805">Transcription regulation</keyword>
<dbReference type="STRING" id="52694.ACWI_20350"/>
<dbReference type="Gene3D" id="2.60.120.10">
    <property type="entry name" value="Jelly Rolls"/>
    <property type="match status" value="1"/>
</dbReference>